<reference evidence="2 3" key="1">
    <citation type="submission" date="2016-02" db="EMBL/GenBank/DDBJ databases">
        <title>Genome analysis of coral dinoflagellate symbionts highlights evolutionary adaptations to a symbiotic lifestyle.</title>
        <authorList>
            <person name="Aranda M."/>
            <person name="Li Y."/>
            <person name="Liew Y.J."/>
            <person name="Baumgarten S."/>
            <person name="Simakov O."/>
            <person name="Wilson M."/>
            <person name="Piel J."/>
            <person name="Ashoor H."/>
            <person name="Bougouffa S."/>
            <person name="Bajic V.B."/>
            <person name="Ryu T."/>
            <person name="Ravasi T."/>
            <person name="Bayer T."/>
            <person name="Micklem G."/>
            <person name="Kim H."/>
            <person name="Bhak J."/>
            <person name="Lajeunesse T.C."/>
            <person name="Voolstra C.R."/>
        </authorList>
    </citation>
    <scope>NUCLEOTIDE SEQUENCE [LARGE SCALE GENOMIC DNA]</scope>
    <source>
        <strain evidence="2 3">CCMP2467</strain>
    </source>
</reference>
<dbReference type="Proteomes" id="UP000186817">
    <property type="component" value="Unassembled WGS sequence"/>
</dbReference>
<proteinExistence type="predicted"/>
<organism evidence="2 3">
    <name type="scientific">Symbiodinium microadriaticum</name>
    <name type="common">Dinoflagellate</name>
    <name type="synonym">Zooxanthella microadriatica</name>
    <dbReference type="NCBI Taxonomy" id="2951"/>
    <lineage>
        <taxon>Eukaryota</taxon>
        <taxon>Sar</taxon>
        <taxon>Alveolata</taxon>
        <taxon>Dinophyceae</taxon>
        <taxon>Suessiales</taxon>
        <taxon>Symbiodiniaceae</taxon>
        <taxon>Symbiodinium</taxon>
    </lineage>
</organism>
<feature type="compositionally biased region" description="Basic and acidic residues" evidence="1">
    <location>
        <begin position="1"/>
        <end position="17"/>
    </location>
</feature>
<sequence length="188" mass="21043">MYPEESQHRLPDDREACDPDQGGYTDTGINQTAEAGVEVEGPTQYHKSGDDAVLVWMRLLMMIANIVSVYASGQLLKENSQSFSHRSTEYLRIVYSNIGAHSYLARLLGTIILRVVNRDFGVPLDGKLSGMSSYVSELVRKGYALVPARVLLRALVAYVRNPLDRKDNKLRSGEWPCDQCLTGVQRHN</sequence>
<gene>
    <name evidence="2" type="ORF">AK812_SmicGene21649</name>
</gene>
<comment type="caution">
    <text evidence="2">The sequence shown here is derived from an EMBL/GenBank/DDBJ whole genome shotgun (WGS) entry which is preliminary data.</text>
</comment>
<name>A0A1Q9DLS6_SYMMI</name>
<dbReference type="AlphaFoldDB" id="A0A1Q9DLS6"/>
<evidence type="ECO:0000313" key="3">
    <source>
        <dbReference type="Proteomes" id="UP000186817"/>
    </source>
</evidence>
<dbReference type="EMBL" id="LSRX01000478">
    <property type="protein sequence ID" value="OLP96137.1"/>
    <property type="molecule type" value="Genomic_DNA"/>
</dbReference>
<evidence type="ECO:0000313" key="2">
    <source>
        <dbReference type="EMBL" id="OLP96137.1"/>
    </source>
</evidence>
<keyword evidence="3" id="KW-1185">Reference proteome</keyword>
<accession>A0A1Q9DLS6</accession>
<feature type="region of interest" description="Disordered" evidence="1">
    <location>
        <begin position="1"/>
        <end position="28"/>
    </location>
</feature>
<protein>
    <submittedName>
        <fullName evidence="2">Uncharacterized protein</fullName>
    </submittedName>
</protein>
<evidence type="ECO:0000256" key="1">
    <source>
        <dbReference type="SAM" id="MobiDB-lite"/>
    </source>
</evidence>